<keyword evidence="1" id="KW-0472">Membrane</keyword>
<dbReference type="Proteomes" id="UP000249134">
    <property type="component" value="Chromosome 1"/>
</dbReference>
<feature type="transmembrane region" description="Helical" evidence="1">
    <location>
        <begin position="80"/>
        <end position="102"/>
    </location>
</feature>
<evidence type="ECO:0000313" key="3">
    <source>
        <dbReference type="Proteomes" id="UP000249134"/>
    </source>
</evidence>
<dbReference type="EMBL" id="LS483476">
    <property type="protein sequence ID" value="SQI52380.1"/>
    <property type="molecule type" value="Genomic_DNA"/>
</dbReference>
<feature type="transmembrane region" description="Helical" evidence="1">
    <location>
        <begin position="42"/>
        <end position="68"/>
    </location>
</feature>
<protein>
    <submittedName>
        <fullName evidence="2">Uncharacterized protein</fullName>
    </submittedName>
</protein>
<organism evidence="2 3">
    <name type="scientific">Lederbergia lenta</name>
    <name type="common">Bacillus lentus</name>
    <dbReference type="NCBI Taxonomy" id="1467"/>
    <lineage>
        <taxon>Bacteria</taxon>
        <taxon>Bacillati</taxon>
        <taxon>Bacillota</taxon>
        <taxon>Bacilli</taxon>
        <taxon>Bacillales</taxon>
        <taxon>Bacillaceae</taxon>
        <taxon>Lederbergia</taxon>
    </lineage>
</organism>
<accession>A0A2X4W469</accession>
<dbReference type="KEGG" id="blen:NCTC4824_00407"/>
<dbReference type="RefSeq" id="WP_066143159.1">
    <property type="nucleotide sequence ID" value="NZ_CBCSGM010000002.1"/>
</dbReference>
<reference evidence="2 3" key="1">
    <citation type="submission" date="2018-06" db="EMBL/GenBank/DDBJ databases">
        <authorList>
            <consortium name="Pathogen Informatics"/>
            <person name="Doyle S."/>
        </authorList>
    </citation>
    <scope>NUCLEOTIDE SEQUENCE [LARGE SCALE GENOMIC DNA]</scope>
    <source>
        <strain evidence="2 3">NCTC4824</strain>
    </source>
</reference>
<gene>
    <name evidence="2" type="ORF">NCTC4824_00407</name>
</gene>
<dbReference type="AlphaFoldDB" id="A0A2X4W469"/>
<evidence type="ECO:0000313" key="2">
    <source>
        <dbReference type="EMBL" id="SQI52380.1"/>
    </source>
</evidence>
<keyword evidence="1" id="KW-1133">Transmembrane helix</keyword>
<sequence length="125" mass="14714">MKKIWGNVSEVLKRSATEIKTNWKFSQLIQGRSQKMKMYALIYMNTGFFPVYVSLCFVSLLYLLFGIIGGTILGIKESPYWFLLFLLPAAVLPFMYFVHIFMTKNYPIIKEEYVKKHSIQLPKRE</sequence>
<evidence type="ECO:0000256" key="1">
    <source>
        <dbReference type="SAM" id="Phobius"/>
    </source>
</evidence>
<keyword evidence="1" id="KW-0812">Transmembrane</keyword>
<proteinExistence type="predicted"/>
<name>A0A2X4W469_LEDLE</name>
<keyword evidence="3" id="KW-1185">Reference proteome</keyword>